<organism evidence="1">
    <name type="scientific">Anguilla anguilla</name>
    <name type="common">European freshwater eel</name>
    <name type="synonym">Muraena anguilla</name>
    <dbReference type="NCBI Taxonomy" id="7936"/>
    <lineage>
        <taxon>Eukaryota</taxon>
        <taxon>Metazoa</taxon>
        <taxon>Chordata</taxon>
        <taxon>Craniata</taxon>
        <taxon>Vertebrata</taxon>
        <taxon>Euteleostomi</taxon>
        <taxon>Actinopterygii</taxon>
        <taxon>Neopterygii</taxon>
        <taxon>Teleostei</taxon>
        <taxon>Anguilliformes</taxon>
        <taxon>Anguillidae</taxon>
        <taxon>Anguilla</taxon>
    </lineage>
</organism>
<reference evidence="1" key="2">
    <citation type="journal article" date="2015" name="Fish Shellfish Immunol.">
        <title>Early steps in the European eel (Anguilla anguilla)-Vibrio vulnificus interaction in the gills: Role of the RtxA13 toxin.</title>
        <authorList>
            <person name="Callol A."/>
            <person name="Pajuelo D."/>
            <person name="Ebbesson L."/>
            <person name="Teles M."/>
            <person name="MacKenzie S."/>
            <person name="Amaro C."/>
        </authorList>
    </citation>
    <scope>NUCLEOTIDE SEQUENCE</scope>
</reference>
<proteinExistence type="predicted"/>
<protein>
    <submittedName>
        <fullName evidence="1">Uncharacterized protein</fullName>
    </submittedName>
</protein>
<dbReference type="EMBL" id="GBXM01042157">
    <property type="protein sequence ID" value="JAH66420.1"/>
    <property type="molecule type" value="Transcribed_RNA"/>
</dbReference>
<evidence type="ECO:0000313" key="1">
    <source>
        <dbReference type="EMBL" id="JAH66420.1"/>
    </source>
</evidence>
<name>A0A0E9UMG5_ANGAN</name>
<reference evidence="1" key="1">
    <citation type="submission" date="2014-11" db="EMBL/GenBank/DDBJ databases">
        <authorList>
            <person name="Amaro Gonzalez C."/>
        </authorList>
    </citation>
    <scope>NUCLEOTIDE SEQUENCE</scope>
</reference>
<dbReference type="AlphaFoldDB" id="A0A0E9UMG5"/>
<accession>A0A0E9UMG5</accession>
<sequence>MFIPGFLSEMVNCSFLGVPAAQVSPAMIWDCRLISVCASGHLTECRL</sequence>